<dbReference type="InterPro" id="IPR002831">
    <property type="entry name" value="Tscrpt_reg_TrmB_N"/>
</dbReference>
<gene>
    <name evidence="2" type="ORF">LC1Nh_1162</name>
</gene>
<sequence length="108" mass="12852">MDFLEVGEKDDRQIIFDVFDLNGLQKSIFRELQDNKLTVQELAEEVDRNRSTVQRSLQEMMDKDLLMREGRTEKTVYYVYTTLPIEDLRELTCEVVQTWASQVEEKLD</sequence>
<dbReference type="CDD" id="cd00090">
    <property type="entry name" value="HTH_ARSR"/>
    <property type="match status" value="1"/>
</dbReference>
<dbReference type="GeneID" id="42365560"/>
<dbReference type="InterPro" id="IPR036390">
    <property type="entry name" value="WH_DNA-bd_sf"/>
</dbReference>
<name>A0A5Q0UHA9_9ARCH</name>
<dbReference type="Proteomes" id="UP000377803">
    <property type="component" value="Chromosome"/>
</dbReference>
<dbReference type="InterPro" id="IPR036388">
    <property type="entry name" value="WH-like_DNA-bd_sf"/>
</dbReference>
<reference evidence="3" key="1">
    <citation type="submission" date="2019-05" db="EMBL/GenBank/DDBJ databases">
        <title>Candidatus Nanohalobium constans, a novel model system to study the DPANN nano-sized archaea: genomic and physiological characterization of a nanoarchaeon co-cultured with its chitinotrophic host.</title>
        <authorList>
            <person name="La Cono V."/>
            <person name="Arcadi E."/>
            <person name="Crisafi F."/>
            <person name="Denaro R."/>
            <person name="La Spada G."/>
            <person name="Messina E."/>
            <person name="Smedile F."/>
            <person name="Toshchakov S.V."/>
            <person name="Shevchenko M.A."/>
            <person name="Golyshin P.N."/>
            <person name="Golyshina O.V."/>
            <person name="Ferrer M."/>
            <person name="Rohde M."/>
            <person name="Mushegian A."/>
            <person name="Sorokin D.Y."/>
            <person name="Giuliano L."/>
            <person name="Yakimov M.M."/>
        </authorList>
    </citation>
    <scope>NUCLEOTIDE SEQUENCE [LARGE SCALE GENOMIC DNA]</scope>
    <source>
        <strain evidence="3">LC1Nh</strain>
    </source>
</reference>
<dbReference type="Gene3D" id="1.10.10.10">
    <property type="entry name" value="Winged helix-like DNA-binding domain superfamily/Winged helix DNA-binding domain"/>
    <property type="match status" value="1"/>
</dbReference>
<accession>A0A5Q0UHA9</accession>
<dbReference type="AlphaFoldDB" id="A0A5Q0UHA9"/>
<evidence type="ECO:0000259" key="1">
    <source>
        <dbReference type="Pfam" id="PF01978"/>
    </source>
</evidence>
<evidence type="ECO:0000313" key="2">
    <source>
        <dbReference type="EMBL" id="QGA81028.1"/>
    </source>
</evidence>
<dbReference type="Pfam" id="PF01978">
    <property type="entry name" value="TrmB"/>
    <property type="match status" value="1"/>
</dbReference>
<dbReference type="InterPro" id="IPR011991">
    <property type="entry name" value="ArsR-like_HTH"/>
</dbReference>
<dbReference type="OrthoDB" id="51378at2157"/>
<keyword evidence="3" id="KW-1185">Reference proteome</keyword>
<dbReference type="SUPFAM" id="SSF46785">
    <property type="entry name" value="Winged helix' DNA-binding domain"/>
    <property type="match status" value="1"/>
</dbReference>
<protein>
    <submittedName>
        <fullName evidence="2">TrmB family transcriptional regulator</fullName>
    </submittedName>
</protein>
<evidence type="ECO:0000313" key="3">
    <source>
        <dbReference type="Proteomes" id="UP000377803"/>
    </source>
</evidence>
<dbReference type="RefSeq" id="WP_153550776.1">
    <property type="nucleotide sequence ID" value="NZ_CP040089.1"/>
</dbReference>
<feature type="domain" description="Transcription regulator TrmB N-terminal" evidence="1">
    <location>
        <begin position="33"/>
        <end position="85"/>
    </location>
</feature>
<dbReference type="KEGG" id="ncon:LC1Nh_1162"/>
<dbReference type="EMBL" id="CP040089">
    <property type="protein sequence ID" value="QGA81028.1"/>
    <property type="molecule type" value="Genomic_DNA"/>
</dbReference>
<proteinExistence type="predicted"/>
<organism evidence="2 3">
    <name type="scientific">Candidatus Nanohalobium constans</name>
    <dbReference type="NCBI Taxonomy" id="2565781"/>
    <lineage>
        <taxon>Archaea</taxon>
        <taxon>Candidatus Nanohalarchaeota</taxon>
        <taxon>Candidatus Nanohalobia</taxon>
        <taxon>Candidatus Nanohalobiales</taxon>
        <taxon>Candidatus Nanohalobiaceae</taxon>
        <taxon>Candidatus Nanohalobium</taxon>
    </lineage>
</organism>